<feature type="domain" description="DUF5723" evidence="1">
    <location>
        <begin position="62"/>
        <end position="404"/>
    </location>
</feature>
<reference evidence="2" key="1">
    <citation type="submission" date="2023-03" db="EMBL/GenBank/DDBJ databases">
        <title>Andean soil-derived lignocellulolytic bacterial consortium as a source of novel taxa and putative plastic-active enzymes.</title>
        <authorList>
            <person name="Diaz-Garcia L."/>
            <person name="Chuvochina M."/>
            <person name="Feuerriegel G."/>
            <person name="Bunk B."/>
            <person name="Sproer C."/>
            <person name="Streit W.R."/>
            <person name="Rodriguez L.M."/>
            <person name="Overmann J."/>
            <person name="Jimenez D.J."/>
        </authorList>
    </citation>
    <scope>NUCLEOTIDE SEQUENCE</scope>
    <source>
        <strain evidence="2">MAG 3858</strain>
    </source>
</reference>
<sequence length="475" mass="53630">MLKKYFVLGVILSCNAPLLKAQQYGLFNTKTLFDGFENPAQKTFVLDSSRKFSSNFFLPYFGLNAAIKGNSDFIRKILNEGKYNAADLKLRTGDVNTIHQNTNIYLLTLKIFKSYKYQKELGFSWQIRSDAHIDYTNETLAILDTYKRFDTNPYDGVFNNDGYEQSYHQFSVTYRENYNKRLAFGAKFSLLSGIAYNRLDVTDSYFLMDPANNLINIRAKGSYKASFLKTDDLSNSTLAPTFKNPGMSVSFGTSYNAKSGVFIMANLKDLGFIAWRKTGYVNKINAQVNIENLAEKTPSQVENEITDITTDESVNKSFLTATNAKVDFMVSKAYEISYPLTYTPGLIVSKNLFYKGGDAAFVNKIKYEELSLSVIPTYNFNNLFLVGVQGMYQTPNFEVFLGSDNLFKTVTQINGTIKRDPTIGSGYNAASFYMGLGIKFGNVVNHPQNSSTMPGIDDEESSFFKRLFSVFSKKR</sequence>
<proteinExistence type="predicted"/>
<dbReference type="AlphaFoldDB" id="A0AAJ5WA17"/>
<gene>
    <name evidence="2" type="ORF">P0Y49_06405</name>
</gene>
<dbReference type="Pfam" id="PF18990">
    <property type="entry name" value="DUF5723"/>
    <property type="match status" value="1"/>
</dbReference>
<dbReference type="InterPro" id="IPR043781">
    <property type="entry name" value="DUF5723"/>
</dbReference>
<name>A0AAJ5WA17_9SPHI</name>
<evidence type="ECO:0000313" key="2">
    <source>
        <dbReference type="EMBL" id="WEK20766.1"/>
    </source>
</evidence>
<evidence type="ECO:0000259" key="1">
    <source>
        <dbReference type="Pfam" id="PF18990"/>
    </source>
</evidence>
<dbReference type="EMBL" id="CP119313">
    <property type="protein sequence ID" value="WEK20766.1"/>
    <property type="molecule type" value="Genomic_DNA"/>
</dbReference>
<evidence type="ECO:0000313" key="3">
    <source>
        <dbReference type="Proteomes" id="UP001214530"/>
    </source>
</evidence>
<accession>A0AAJ5WA17</accession>
<organism evidence="2 3">
    <name type="scientific">Candidatus Pedobacter colombiensis</name>
    <dbReference type="NCBI Taxonomy" id="3121371"/>
    <lineage>
        <taxon>Bacteria</taxon>
        <taxon>Pseudomonadati</taxon>
        <taxon>Bacteroidota</taxon>
        <taxon>Sphingobacteriia</taxon>
        <taxon>Sphingobacteriales</taxon>
        <taxon>Sphingobacteriaceae</taxon>
        <taxon>Pedobacter</taxon>
    </lineage>
</organism>
<protein>
    <submittedName>
        <fullName evidence="2">DUF5723 family protein</fullName>
    </submittedName>
</protein>
<dbReference type="Proteomes" id="UP001214530">
    <property type="component" value="Chromosome"/>
</dbReference>